<protein>
    <recommendedName>
        <fullName evidence="3">Serine/threonine-protein phosphatase 7 long form-like protein</fullName>
    </recommendedName>
</protein>
<name>A0AAE1WAC4_9LAMI</name>
<comment type="caution">
    <text evidence="1">The sequence shown here is derived from an EMBL/GenBank/DDBJ whole genome shotgun (WGS) entry which is preliminary data.</text>
</comment>
<gene>
    <name evidence="1" type="ORF">Sango_2303300</name>
</gene>
<evidence type="ECO:0000313" key="1">
    <source>
        <dbReference type="EMBL" id="KAK4389663.1"/>
    </source>
</evidence>
<organism evidence="1 2">
    <name type="scientific">Sesamum angolense</name>
    <dbReference type="NCBI Taxonomy" id="2727404"/>
    <lineage>
        <taxon>Eukaryota</taxon>
        <taxon>Viridiplantae</taxon>
        <taxon>Streptophyta</taxon>
        <taxon>Embryophyta</taxon>
        <taxon>Tracheophyta</taxon>
        <taxon>Spermatophyta</taxon>
        <taxon>Magnoliopsida</taxon>
        <taxon>eudicotyledons</taxon>
        <taxon>Gunneridae</taxon>
        <taxon>Pentapetalae</taxon>
        <taxon>asterids</taxon>
        <taxon>lamiids</taxon>
        <taxon>Lamiales</taxon>
        <taxon>Pedaliaceae</taxon>
        <taxon>Sesamum</taxon>
    </lineage>
</organism>
<dbReference type="AlphaFoldDB" id="A0AAE1WAC4"/>
<dbReference type="PANTHER" id="PTHR46033">
    <property type="entry name" value="PROTEIN MAIN-LIKE 2"/>
    <property type="match status" value="1"/>
</dbReference>
<accession>A0AAE1WAC4</accession>
<proteinExistence type="predicted"/>
<evidence type="ECO:0008006" key="3">
    <source>
        <dbReference type="Google" id="ProtNLM"/>
    </source>
</evidence>
<reference evidence="1" key="2">
    <citation type="journal article" date="2024" name="Plant">
        <title>Genomic evolution and insights into agronomic trait innovations of Sesamum species.</title>
        <authorList>
            <person name="Miao H."/>
            <person name="Wang L."/>
            <person name="Qu L."/>
            <person name="Liu H."/>
            <person name="Sun Y."/>
            <person name="Le M."/>
            <person name="Wang Q."/>
            <person name="Wei S."/>
            <person name="Zheng Y."/>
            <person name="Lin W."/>
            <person name="Duan Y."/>
            <person name="Cao H."/>
            <person name="Xiong S."/>
            <person name="Wang X."/>
            <person name="Wei L."/>
            <person name="Li C."/>
            <person name="Ma Q."/>
            <person name="Ju M."/>
            <person name="Zhao R."/>
            <person name="Li G."/>
            <person name="Mu C."/>
            <person name="Tian Q."/>
            <person name="Mei H."/>
            <person name="Zhang T."/>
            <person name="Gao T."/>
            <person name="Zhang H."/>
        </authorList>
    </citation>
    <scope>NUCLEOTIDE SEQUENCE</scope>
    <source>
        <strain evidence="1">K16</strain>
    </source>
</reference>
<dbReference type="Proteomes" id="UP001289374">
    <property type="component" value="Unassembled WGS sequence"/>
</dbReference>
<dbReference type="GO" id="GO:0010073">
    <property type="term" value="P:meristem maintenance"/>
    <property type="evidence" value="ECO:0007669"/>
    <property type="project" value="InterPro"/>
</dbReference>
<dbReference type="EMBL" id="JACGWL010000013">
    <property type="protein sequence ID" value="KAK4389663.1"/>
    <property type="molecule type" value="Genomic_DNA"/>
</dbReference>
<evidence type="ECO:0000313" key="2">
    <source>
        <dbReference type="Proteomes" id="UP001289374"/>
    </source>
</evidence>
<keyword evidence="2" id="KW-1185">Reference proteome</keyword>
<reference evidence="1" key="1">
    <citation type="submission" date="2020-06" db="EMBL/GenBank/DDBJ databases">
        <authorList>
            <person name="Li T."/>
            <person name="Hu X."/>
            <person name="Zhang T."/>
            <person name="Song X."/>
            <person name="Zhang H."/>
            <person name="Dai N."/>
            <person name="Sheng W."/>
            <person name="Hou X."/>
            <person name="Wei L."/>
        </authorList>
    </citation>
    <scope>NUCLEOTIDE SEQUENCE</scope>
    <source>
        <strain evidence="1">K16</strain>
        <tissue evidence="1">Leaf</tissue>
    </source>
</reference>
<dbReference type="InterPro" id="IPR044824">
    <property type="entry name" value="MAIN-like"/>
</dbReference>
<dbReference type="PANTHER" id="PTHR46033:SF8">
    <property type="entry name" value="PROTEIN MAINTENANCE OF MERISTEMS-LIKE"/>
    <property type="match status" value="1"/>
</dbReference>
<sequence length="230" mass="26801">MHHPERVFRQFGMVQDIPPNPLISERRLHTIDRRGRHGEDWATFHRDYIVKWNDVQSMLVVRPEIVNGRGTVPDYMNWYYQITRVQISHNIGSIDITGYRPTDTRDWEYVIVINLEMISVTKRELALESCNWTLHDDFFECKISECAWRSAGDEAGPSNVYTPSGPSNVYSRLVHQMSTMRLVHQMSTMSWSIHFFTPAGPSYVYTSNMPFVSEDYAHNIHPLVHLTSAI</sequence>